<dbReference type="GO" id="GO:0016491">
    <property type="term" value="F:oxidoreductase activity"/>
    <property type="evidence" value="ECO:0007669"/>
    <property type="project" value="UniProtKB-KW"/>
</dbReference>
<dbReference type="InterPro" id="IPR036291">
    <property type="entry name" value="NAD(P)-bd_dom_sf"/>
</dbReference>
<evidence type="ECO:0000259" key="4">
    <source>
        <dbReference type="SMART" id="SM00822"/>
    </source>
</evidence>
<dbReference type="SMART" id="SM00822">
    <property type="entry name" value="PKS_KR"/>
    <property type="match status" value="1"/>
</dbReference>
<dbReference type="CDD" id="cd05233">
    <property type="entry name" value="SDR_c"/>
    <property type="match status" value="1"/>
</dbReference>
<proteinExistence type="inferred from homology"/>
<dbReference type="PRINTS" id="PR00080">
    <property type="entry name" value="SDRFAMILY"/>
</dbReference>
<gene>
    <name evidence="5" type="ORF">ACERK3_14350</name>
</gene>
<dbReference type="PANTHER" id="PTHR44196:SF1">
    <property type="entry name" value="DEHYDROGENASE_REDUCTASE SDR FAMILY MEMBER 7B"/>
    <property type="match status" value="1"/>
</dbReference>
<reference evidence="5 6" key="1">
    <citation type="submission" date="2024-08" db="EMBL/GenBank/DDBJ databases">
        <title>Whole-genome sequencing of halo(alkali)philic microorganisms from hypersaline lakes.</title>
        <authorList>
            <person name="Sorokin D.Y."/>
            <person name="Merkel A.Y."/>
            <person name="Messina E."/>
            <person name="Yakimov M."/>
        </authorList>
    </citation>
    <scope>NUCLEOTIDE SEQUENCE [LARGE SCALE GENOMIC DNA]</scope>
    <source>
        <strain evidence="5 6">AB-hyl4</strain>
    </source>
</reference>
<name>A0ABV4U7H4_9BACT</name>
<dbReference type="InterPro" id="IPR020904">
    <property type="entry name" value="Sc_DH/Rdtase_CS"/>
</dbReference>
<dbReference type="PRINTS" id="PR00081">
    <property type="entry name" value="GDHRDH"/>
</dbReference>
<dbReference type="Proteomes" id="UP001575105">
    <property type="component" value="Unassembled WGS sequence"/>
</dbReference>
<dbReference type="PROSITE" id="PS00061">
    <property type="entry name" value="ADH_SHORT"/>
    <property type="match status" value="1"/>
</dbReference>
<accession>A0ABV4U7H4</accession>
<evidence type="ECO:0000256" key="1">
    <source>
        <dbReference type="ARBA" id="ARBA00006484"/>
    </source>
</evidence>
<sequence length="277" mass="29235">MSSDIASDTSKQAPLAIVTGATGGIGACVARRLSGRGYRVALLGRNMARLAELEGELATGPGCVSLAVDLSQREARADALAGLLSEHGPAEVLVNNAGYNTYQRFAEMSAEAYADITEVNYNAAVELTRMVLPTMLERRRGWVVNVASVSTRMGPWGHSGYAAAKSALIAMTQSLAAEHAGSGVHFTYVSPGIVDTGYYSGPTMGGLWRSVRKHAISPDRVAIGIERLLDRPRLALSVPAHYRVLDWIVALSPALGHRLVASQSRPNGKAAPARGDG</sequence>
<evidence type="ECO:0000256" key="2">
    <source>
        <dbReference type="ARBA" id="ARBA00023002"/>
    </source>
</evidence>
<dbReference type="EC" id="1.-.-.-" evidence="5"/>
<dbReference type="SUPFAM" id="SSF51735">
    <property type="entry name" value="NAD(P)-binding Rossmann-fold domains"/>
    <property type="match status" value="1"/>
</dbReference>
<dbReference type="Gene3D" id="3.40.50.720">
    <property type="entry name" value="NAD(P)-binding Rossmann-like Domain"/>
    <property type="match status" value="1"/>
</dbReference>
<dbReference type="InterPro" id="IPR057326">
    <property type="entry name" value="KR_dom"/>
</dbReference>
<comment type="caution">
    <text evidence="5">The sequence shown here is derived from an EMBL/GenBank/DDBJ whole genome shotgun (WGS) entry which is preliminary data.</text>
</comment>
<organism evidence="5 6">
    <name type="scientific">Natronomicrosphaera hydrolytica</name>
    <dbReference type="NCBI Taxonomy" id="3242702"/>
    <lineage>
        <taxon>Bacteria</taxon>
        <taxon>Pseudomonadati</taxon>
        <taxon>Planctomycetota</taxon>
        <taxon>Phycisphaerae</taxon>
        <taxon>Phycisphaerales</taxon>
        <taxon>Phycisphaeraceae</taxon>
        <taxon>Natronomicrosphaera</taxon>
    </lineage>
</organism>
<evidence type="ECO:0000313" key="6">
    <source>
        <dbReference type="Proteomes" id="UP001575105"/>
    </source>
</evidence>
<comment type="similarity">
    <text evidence="1 3">Belongs to the short-chain dehydrogenases/reductases (SDR) family.</text>
</comment>
<dbReference type="Pfam" id="PF00106">
    <property type="entry name" value="adh_short"/>
    <property type="match status" value="1"/>
</dbReference>
<dbReference type="PANTHER" id="PTHR44196">
    <property type="entry name" value="DEHYDROGENASE/REDUCTASE SDR FAMILY MEMBER 7B"/>
    <property type="match status" value="1"/>
</dbReference>
<dbReference type="EMBL" id="JBGUBD010000009">
    <property type="protein sequence ID" value="MFA9479466.1"/>
    <property type="molecule type" value="Genomic_DNA"/>
</dbReference>
<protein>
    <submittedName>
        <fullName evidence="5">SDR family NAD(P)-dependent oxidoreductase</fullName>
        <ecNumber evidence="5">1.-.-.-</ecNumber>
    </submittedName>
</protein>
<keyword evidence="2 5" id="KW-0560">Oxidoreductase</keyword>
<feature type="domain" description="Ketoreductase" evidence="4">
    <location>
        <begin position="14"/>
        <end position="192"/>
    </location>
</feature>
<keyword evidence="6" id="KW-1185">Reference proteome</keyword>
<evidence type="ECO:0000313" key="5">
    <source>
        <dbReference type="EMBL" id="MFA9479466.1"/>
    </source>
</evidence>
<dbReference type="RefSeq" id="WP_425346389.1">
    <property type="nucleotide sequence ID" value="NZ_JBGUBD010000009.1"/>
</dbReference>
<dbReference type="InterPro" id="IPR002347">
    <property type="entry name" value="SDR_fam"/>
</dbReference>
<evidence type="ECO:0000256" key="3">
    <source>
        <dbReference type="RuleBase" id="RU000363"/>
    </source>
</evidence>